<evidence type="ECO:0000313" key="1">
    <source>
        <dbReference type="EMBL" id="KAF2007397.1"/>
    </source>
</evidence>
<reference evidence="1" key="1">
    <citation type="journal article" date="2020" name="Stud. Mycol.">
        <title>101 Dothideomycetes genomes: a test case for predicting lifestyles and emergence of pathogens.</title>
        <authorList>
            <person name="Haridas S."/>
            <person name="Albert R."/>
            <person name="Binder M."/>
            <person name="Bloem J."/>
            <person name="Labutti K."/>
            <person name="Salamov A."/>
            <person name="Andreopoulos B."/>
            <person name="Baker S."/>
            <person name="Barry K."/>
            <person name="Bills G."/>
            <person name="Bluhm B."/>
            <person name="Cannon C."/>
            <person name="Castanera R."/>
            <person name="Culley D."/>
            <person name="Daum C."/>
            <person name="Ezra D."/>
            <person name="Gonzalez J."/>
            <person name="Henrissat B."/>
            <person name="Kuo A."/>
            <person name="Liang C."/>
            <person name="Lipzen A."/>
            <person name="Lutzoni F."/>
            <person name="Magnuson J."/>
            <person name="Mondo S."/>
            <person name="Nolan M."/>
            <person name="Ohm R."/>
            <person name="Pangilinan J."/>
            <person name="Park H.-J."/>
            <person name="Ramirez L."/>
            <person name="Alfaro M."/>
            <person name="Sun H."/>
            <person name="Tritt A."/>
            <person name="Yoshinaga Y."/>
            <person name="Zwiers L.-H."/>
            <person name="Turgeon B."/>
            <person name="Goodwin S."/>
            <person name="Spatafora J."/>
            <person name="Crous P."/>
            <person name="Grigoriev I."/>
        </authorList>
    </citation>
    <scope>NUCLEOTIDE SEQUENCE</scope>
    <source>
        <strain evidence="1">CBS 123094</strain>
    </source>
</reference>
<accession>A0A6A5X3A9</accession>
<proteinExistence type="predicted"/>
<dbReference type="Proteomes" id="UP000799779">
    <property type="component" value="Unassembled WGS sequence"/>
</dbReference>
<keyword evidence="2" id="KW-1185">Reference proteome</keyword>
<sequence length="152" mass="17209">MQAHRIPNVGQNKCWFCEYQNPSYAVVCGCCRAQTPPTLVDNEPVVYRIFSFGSRADGFSSSQELQSTLLKESIQTLEQESLVAIRVGVYPKYAILIKDDNGKTRSTIGDTTYTDETTKPLSEQCSEFLDFSRKILATNPENTTNHVNYFKY</sequence>
<dbReference type="PROSITE" id="PS51257">
    <property type="entry name" value="PROKAR_LIPOPROTEIN"/>
    <property type="match status" value="1"/>
</dbReference>
<protein>
    <submittedName>
        <fullName evidence="1">Uncharacterized protein</fullName>
    </submittedName>
</protein>
<name>A0A6A5X3A9_9PLEO</name>
<evidence type="ECO:0000313" key="2">
    <source>
        <dbReference type="Proteomes" id="UP000799779"/>
    </source>
</evidence>
<organism evidence="1 2">
    <name type="scientific">Amniculicola lignicola CBS 123094</name>
    <dbReference type="NCBI Taxonomy" id="1392246"/>
    <lineage>
        <taxon>Eukaryota</taxon>
        <taxon>Fungi</taxon>
        <taxon>Dikarya</taxon>
        <taxon>Ascomycota</taxon>
        <taxon>Pezizomycotina</taxon>
        <taxon>Dothideomycetes</taxon>
        <taxon>Pleosporomycetidae</taxon>
        <taxon>Pleosporales</taxon>
        <taxon>Amniculicolaceae</taxon>
        <taxon>Amniculicola</taxon>
    </lineage>
</organism>
<dbReference type="EMBL" id="ML977557">
    <property type="protein sequence ID" value="KAF2007397.1"/>
    <property type="molecule type" value="Genomic_DNA"/>
</dbReference>
<dbReference type="AlphaFoldDB" id="A0A6A5X3A9"/>
<gene>
    <name evidence="1" type="ORF">P154DRAFT_529033</name>
</gene>
<dbReference type="OrthoDB" id="10264061at2759"/>